<dbReference type="Pfam" id="PF04413">
    <property type="entry name" value="Glycos_transf_N"/>
    <property type="match status" value="1"/>
</dbReference>
<evidence type="ECO:0000259" key="13">
    <source>
        <dbReference type="Pfam" id="PF04413"/>
    </source>
</evidence>
<evidence type="ECO:0000256" key="8">
    <source>
        <dbReference type="ARBA" id="ARBA00031445"/>
    </source>
</evidence>
<name>A0A3A6U0L1_9GAMM</name>
<feature type="site" description="Transition state stabilizer" evidence="11">
    <location>
        <position position="206"/>
    </location>
</feature>
<dbReference type="GO" id="GO:0009245">
    <property type="term" value="P:lipid A biosynthetic process"/>
    <property type="evidence" value="ECO:0007669"/>
    <property type="project" value="TreeGrafter"/>
</dbReference>
<evidence type="ECO:0000256" key="2">
    <source>
        <dbReference type="ARBA" id="ARBA00004713"/>
    </source>
</evidence>
<reference evidence="14 15" key="1">
    <citation type="submission" date="2018-09" db="EMBL/GenBank/DDBJ databases">
        <title>Phylogeny of the Shewanellaceae, and recommendation for two new genera, Pseudoshewanella and Parashewanella.</title>
        <authorList>
            <person name="Wang G."/>
        </authorList>
    </citation>
    <scope>NUCLEOTIDE SEQUENCE [LARGE SCALE GENOMIC DNA]</scope>
    <source>
        <strain evidence="14 15">KCTC 22492</strain>
    </source>
</reference>
<dbReference type="Proteomes" id="UP000273022">
    <property type="component" value="Unassembled WGS sequence"/>
</dbReference>
<keyword evidence="7" id="KW-0735">Signal-anchor</keyword>
<accession>A0A3A6U0L1</accession>
<keyword evidence="12" id="KW-0448">Lipopolysaccharide biosynthesis</keyword>
<comment type="function">
    <text evidence="12">Involved in lipopolysaccharide (LPS) biosynthesis. Catalyzes the transfer of 3-deoxy-D-manno-octulosonate (Kdo) residue(s) from CMP-Kdo to lipid IV(A), the tetraacyldisaccharide-1,4'-bisphosphate precursor of lipid A.</text>
</comment>
<keyword evidence="15" id="KW-1185">Reference proteome</keyword>
<feature type="site" description="Transition state stabilizer" evidence="11">
    <location>
        <position position="128"/>
    </location>
</feature>
<dbReference type="Gene3D" id="3.40.50.11720">
    <property type="entry name" value="3-Deoxy-D-manno-octulosonic-acid transferase, N-terminal domain"/>
    <property type="match status" value="1"/>
</dbReference>
<evidence type="ECO:0000256" key="6">
    <source>
        <dbReference type="ARBA" id="ARBA00022679"/>
    </source>
</evidence>
<dbReference type="InterPro" id="IPR038107">
    <property type="entry name" value="Glycos_transf_N_sf"/>
</dbReference>
<evidence type="ECO:0000256" key="4">
    <source>
        <dbReference type="ARBA" id="ARBA00012621"/>
    </source>
</evidence>
<comment type="caution">
    <text evidence="14">The sequence shown here is derived from an EMBL/GenBank/DDBJ whole genome shotgun (WGS) entry which is preliminary data.</text>
</comment>
<dbReference type="PANTHER" id="PTHR42755">
    <property type="entry name" value="3-DEOXY-MANNO-OCTULOSONATE CYTIDYLYLTRANSFERASE"/>
    <property type="match status" value="1"/>
</dbReference>
<dbReference type="SUPFAM" id="SSF53756">
    <property type="entry name" value="UDP-Glycosyltransferase/glycogen phosphorylase"/>
    <property type="match status" value="1"/>
</dbReference>
<evidence type="ECO:0000313" key="14">
    <source>
        <dbReference type="EMBL" id="RJY18849.1"/>
    </source>
</evidence>
<proteinExistence type="inferred from homology"/>
<dbReference type="NCBIfam" id="NF004388">
    <property type="entry name" value="PRK05749.1-4"/>
    <property type="match status" value="1"/>
</dbReference>
<evidence type="ECO:0000256" key="11">
    <source>
        <dbReference type="PIRSR" id="PIRSR639901-2"/>
    </source>
</evidence>
<dbReference type="InterPro" id="IPR007507">
    <property type="entry name" value="Glycos_transf_N"/>
</dbReference>
<dbReference type="GO" id="GO:0043842">
    <property type="term" value="F:Kdo transferase activity"/>
    <property type="evidence" value="ECO:0007669"/>
    <property type="project" value="UniProtKB-EC"/>
</dbReference>
<dbReference type="InterPro" id="IPR039901">
    <property type="entry name" value="Kdotransferase"/>
</dbReference>
<keyword evidence="12" id="KW-0812">Transmembrane</keyword>
<evidence type="ECO:0000256" key="1">
    <source>
        <dbReference type="ARBA" id="ARBA00004388"/>
    </source>
</evidence>
<comment type="subcellular location">
    <subcellularLocation>
        <location evidence="1">Cell inner membrane</location>
        <topology evidence="1">Single-pass membrane protein</topology>
        <orientation evidence="1">Cytoplasmic side</orientation>
    </subcellularLocation>
    <subcellularLocation>
        <location evidence="12">Cell membrane</location>
    </subcellularLocation>
</comment>
<keyword evidence="12" id="KW-1003">Cell membrane</keyword>
<dbReference type="UniPathway" id="UPA00958"/>
<evidence type="ECO:0000256" key="3">
    <source>
        <dbReference type="ARBA" id="ARBA00006380"/>
    </source>
</evidence>
<comment type="similarity">
    <text evidence="3">Belongs to the glycosyltransferase group 1 family. Glycosyltransferase 30 subfamily.</text>
</comment>
<feature type="domain" description="3-deoxy-D-manno-octulosonic-acid transferase N-terminal" evidence="13">
    <location>
        <begin position="33"/>
        <end position="209"/>
    </location>
</feature>
<protein>
    <recommendedName>
        <fullName evidence="5 12">3-deoxy-D-manno-octulosonic acid transferase</fullName>
        <shortName evidence="12">Kdo transferase</shortName>
        <ecNumber evidence="4 12">2.4.99.12</ecNumber>
    </recommendedName>
    <alternativeName>
        <fullName evidence="8 12">Lipid IV(A) 3-deoxy-D-manno-octulosonic acid transferase</fullName>
    </alternativeName>
</protein>
<keyword evidence="6 12" id="KW-0808">Transferase</keyword>
<feature type="active site" description="Proton acceptor" evidence="10">
    <location>
        <position position="58"/>
    </location>
</feature>
<dbReference type="EC" id="2.4.99.12" evidence="4 12"/>
<evidence type="ECO:0000256" key="12">
    <source>
        <dbReference type="RuleBase" id="RU365103"/>
    </source>
</evidence>
<dbReference type="OrthoDB" id="9789797at2"/>
<keyword evidence="12" id="KW-1133">Transmembrane helix</keyword>
<dbReference type="EMBL" id="QYYH01000014">
    <property type="protein sequence ID" value="RJY18849.1"/>
    <property type="molecule type" value="Genomic_DNA"/>
</dbReference>
<feature type="transmembrane region" description="Helical" evidence="12">
    <location>
        <begin position="6"/>
        <end position="26"/>
    </location>
</feature>
<dbReference type="AlphaFoldDB" id="A0A3A6U0L1"/>
<dbReference type="GO" id="GO:0005886">
    <property type="term" value="C:plasma membrane"/>
    <property type="evidence" value="ECO:0007669"/>
    <property type="project" value="UniProtKB-SubCell"/>
</dbReference>
<evidence type="ECO:0000256" key="9">
    <source>
        <dbReference type="ARBA" id="ARBA00049183"/>
    </source>
</evidence>
<dbReference type="FunFam" id="3.40.50.11720:FF:000001">
    <property type="entry name" value="3-deoxy-D-manno-octulosonic acid transferase"/>
    <property type="match status" value="1"/>
</dbReference>
<evidence type="ECO:0000256" key="7">
    <source>
        <dbReference type="ARBA" id="ARBA00022968"/>
    </source>
</evidence>
<dbReference type="PANTHER" id="PTHR42755:SF1">
    <property type="entry name" value="3-DEOXY-D-MANNO-OCTULOSONIC ACID TRANSFERASE, MITOCHONDRIAL-RELATED"/>
    <property type="match status" value="1"/>
</dbReference>
<sequence>MNRFWYSLSLYLISPLLIMYLAVRAIKHSGYRHRWSERFGMTELRPTQLLIHTASMGETLAAVPLIRTILARNPNFTVTITSSSPTGSSEVLKAFGDKVQHCYLPVDLPICIKRFIKQVRPAYCIILETELWPNLLHYAHRQGTKVMLANARLSSKSAEKYHKWQNLVNPMLNCLTLVAVQTETEASRFIALGLDKIKISTCGSLKFDVTISDQLITKGQEIRQSWGKDHAPVWVAGSVHPGEFEAVIDAHLELIKVVPDALLIMVPRHPEKFDAAAQLLASKKVKFVRRSNGQTVTGTTQVLLGDTMGELLQFYAVGDQAYVGGSLIEHGGQNPIEAAAIGLKLLMGPSQYNFTDICGLLRDAHALDVVNDSNELAQVLINDVSHPQALEVQQQSAMVVVQNNQGAVSRQYAVFEALMKS</sequence>
<evidence type="ECO:0000313" key="15">
    <source>
        <dbReference type="Proteomes" id="UP000273022"/>
    </source>
</evidence>
<dbReference type="RefSeq" id="WP_121852289.1">
    <property type="nucleotide sequence ID" value="NZ_CP037952.1"/>
</dbReference>
<keyword evidence="12" id="KW-0472">Membrane</keyword>
<dbReference type="Gene3D" id="3.40.50.2000">
    <property type="entry name" value="Glycogen Phosphorylase B"/>
    <property type="match status" value="1"/>
</dbReference>
<gene>
    <name evidence="14" type="ORF">D5R81_03600</name>
</gene>
<evidence type="ECO:0000256" key="5">
    <source>
        <dbReference type="ARBA" id="ARBA00019077"/>
    </source>
</evidence>
<dbReference type="GO" id="GO:0009244">
    <property type="term" value="P:lipopolysaccharide core region biosynthetic process"/>
    <property type="evidence" value="ECO:0007669"/>
    <property type="project" value="UniProtKB-UniRule"/>
</dbReference>
<organism evidence="14 15">
    <name type="scientific">Parashewanella spongiae</name>
    <dbReference type="NCBI Taxonomy" id="342950"/>
    <lineage>
        <taxon>Bacteria</taxon>
        <taxon>Pseudomonadati</taxon>
        <taxon>Pseudomonadota</taxon>
        <taxon>Gammaproteobacteria</taxon>
        <taxon>Alteromonadales</taxon>
        <taxon>Shewanellaceae</taxon>
        <taxon>Parashewanella</taxon>
    </lineage>
</organism>
<evidence type="ECO:0000256" key="10">
    <source>
        <dbReference type="PIRSR" id="PIRSR639901-1"/>
    </source>
</evidence>
<comment type="pathway">
    <text evidence="2 12">Bacterial outer membrane biogenesis; LPS core biosynthesis.</text>
</comment>
<comment type="catalytic activity">
    <reaction evidence="9 12">
        <text>lipid IVA (E. coli) + CMP-3-deoxy-beta-D-manno-octulosonate = alpha-Kdo-(2-&gt;6)-lipid IVA (E. coli) + CMP + H(+)</text>
        <dbReference type="Rhea" id="RHEA:28066"/>
        <dbReference type="ChEBI" id="CHEBI:15378"/>
        <dbReference type="ChEBI" id="CHEBI:58603"/>
        <dbReference type="ChEBI" id="CHEBI:60364"/>
        <dbReference type="ChEBI" id="CHEBI:60377"/>
        <dbReference type="ChEBI" id="CHEBI:85987"/>
        <dbReference type="EC" id="2.4.99.12"/>
    </reaction>
</comment>
<dbReference type="FunFam" id="3.40.50.2000:FF:000032">
    <property type="entry name" value="3-deoxy-D-manno-octulosonic acid transferase"/>
    <property type="match status" value="1"/>
</dbReference>